<comment type="caution">
    <text evidence="2">The sequence shown here is derived from an EMBL/GenBank/DDBJ whole genome shotgun (WGS) entry which is preliminary data.</text>
</comment>
<dbReference type="EMBL" id="BQNB010018095">
    <property type="protein sequence ID" value="GJT70636.1"/>
    <property type="molecule type" value="Genomic_DNA"/>
</dbReference>
<evidence type="ECO:0000313" key="2">
    <source>
        <dbReference type="EMBL" id="GJT70636.1"/>
    </source>
</evidence>
<reference evidence="2" key="1">
    <citation type="journal article" date="2022" name="Int. J. Mol. Sci.">
        <title>Draft Genome of Tanacetum Coccineum: Genomic Comparison of Closely Related Tanacetum-Family Plants.</title>
        <authorList>
            <person name="Yamashiro T."/>
            <person name="Shiraishi A."/>
            <person name="Nakayama K."/>
            <person name="Satake H."/>
        </authorList>
    </citation>
    <scope>NUCLEOTIDE SEQUENCE</scope>
</reference>
<keyword evidence="3" id="KW-1185">Reference proteome</keyword>
<sequence>MPMDDLLQAVPKLISRIDSLEMDLKQTKLTMGNAIVKLVKKVKKLEGNDPLDSSVSRTGLLSYNKVRHYRGGTSGRNKEEKRLKVRKVSSSLELSEEVYDLLNRSKLRVNTGSIKLSTGDEQLSTGDEQVSAVDAEKPTSDQDKGQREGKAPMISEETPKKTKEQILQEEASLAEAIRLDTEQREEVARQVHLDSLLAQRIAEEEELNEQQKKRKAQVQFEAQHYTN</sequence>
<protein>
    <submittedName>
        <fullName evidence="2">Uncharacterized protein</fullName>
    </submittedName>
</protein>
<feature type="region of interest" description="Disordered" evidence="1">
    <location>
        <begin position="117"/>
        <end position="166"/>
    </location>
</feature>
<proteinExistence type="predicted"/>
<reference evidence="2" key="2">
    <citation type="submission" date="2022-01" db="EMBL/GenBank/DDBJ databases">
        <authorList>
            <person name="Yamashiro T."/>
            <person name="Shiraishi A."/>
            <person name="Satake H."/>
            <person name="Nakayama K."/>
        </authorList>
    </citation>
    <scope>NUCLEOTIDE SEQUENCE</scope>
</reference>
<evidence type="ECO:0000313" key="3">
    <source>
        <dbReference type="Proteomes" id="UP001151760"/>
    </source>
</evidence>
<gene>
    <name evidence="2" type="ORF">Tco_1029922</name>
</gene>
<feature type="compositionally biased region" description="Basic and acidic residues" evidence="1">
    <location>
        <begin position="134"/>
        <end position="150"/>
    </location>
</feature>
<feature type="compositionally biased region" description="Polar residues" evidence="1">
    <location>
        <begin position="117"/>
        <end position="128"/>
    </location>
</feature>
<evidence type="ECO:0000256" key="1">
    <source>
        <dbReference type="SAM" id="MobiDB-lite"/>
    </source>
</evidence>
<feature type="compositionally biased region" description="Basic and acidic residues" evidence="1">
    <location>
        <begin position="157"/>
        <end position="166"/>
    </location>
</feature>
<name>A0ABQ5G4T1_9ASTR</name>
<organism evidence="2 3">
    <name type="scientific">Tanacetum coccineum</name>
    <dbReference type="NCBI Taxonomy" id="301880"/>
    <lineage>
        <taxon>Eukaryota</taxon>
        <taxon>Viridiplantae</taxon>
        <taxon>Streptophyta</taxon>
        <taxon>Embryophyta</taxon>
        <taxon>Tracheophyta</taxon>
        <taxon>Spermatophyta</taxon>
        <taxon>Magnoliopsida</taxon>
        <taxon>eudicotyledons</taxon>
        <taxon>Gunneridae</taxon>
        <taxon>Pentapetalae</taxon>
        <taxon>asterids</taxon>
        <taxon>campanulids</taxon>
        <taxon>Asterales</taxon>
        <taxon>Asteraceae</taxon>
        <taxon>Asteroideae</taxon>
        <taxon>Anthemideae</taxon>
        <taxon>Anthemidinae</taxon>
        <taxon>Tanacetum</taxon>
    </lineage>
</organism>
<feature type="region of interest" description="Disordered" evidence="1">
    <location>
        <begin position="208"/>
        <end position="227"/>
    </location>
</feature>
<dbReference type="Proteomes" id="UP001151760">
    <property type="component" value="Unassembled WGS sequence"/>
</dbReference>
<accession>A0ABQ5G4T1</accession>